<feature type="domain" description="Acyl-CoA dehydrogenase/oxidase N-terminal" evidence="8">
    <location>
        <begin position="20"/>
        <end position="91"/>
    </location>
</feature>
<dbReference type="Pfam" id="PF02770">
    <property type="entry name" value="Acyl-CoA_dh_M"/>
    <property type="match status" value="1"/>
</dbReference>
<dbReference type="KEGG" id="ngg:RG540_PA15760"/>
<geneLocation type="plasmid" evidence="10">
    <name>II</name>
</geneLocation>
<dbReference type="RefSeq" id="WP_041366105.1">
    <property type="nucleotide sequence ID" value="NZ_HG938354.1"/>
</dbReference>
<evidence type="ECO:0000313" key="9">
    <source>
        <dbReference type="EMBL" id="CDN52252.1"/>
    </source>
</evidence>
<comment type="similarity">
    <text evidence="2 5">Belongs to the acyl-CoA dehydrogenase family.</text>
</comment>
<dbReference type="GeneID" id="24259949"/>
<dbReference type="InterPro" id="IPR009075">
    <property type="entry name" value="AcylCo_DH/oxidase_C"/>
</dbReference>
<evidence type="ECO:0000259" key="6">
    <source>
        <dbReference type="Pfam" id="PF00441"/>
    </source>
</evidence>
<feature type="domain" description="Acyl-CoA dehydrogenase/oxidase C-terminal" evidence="6">
    <location>
        <begin position="253"/>
        <end position="379"/>
    </location>
</feature>
<dbReference type="Gene3D" id="2.40.110.10">
    <property type="entry name" value="Butyryl-CoA Dehydrogenase, subunit A, domain 2"/>
    <property type="match status" value="1"/>
</dbReference>
<dbReference type="Gene3D" id="1.20.140.10">
    <property type="entry name" value="Butyryl-CoA Dehydrogenase, subunit A, domain 3"/>
    <property type="match status" value="1"/>
</dbReference>
<evidence type="ECO:0000256" key="4">
    <source>
        <dbReference type="ARBA" id="ARBA00022827"/>
    </source>
</evidence>
<evidence type="ECO:0000256" key="3">
    <source>
        <dbReference type="ARBA" id="ARBA00022630"/>
    </source>
</evidence>
<dbReference type="PANTHER" id="PTHR43831:SF1">
    <property type="entry name" value="ISOBUTYRYL-COA DEHYDROGENASE, MITOCHONDRIAL"/>
    <property type="match status" value="1"/>
</dbReference>
<accession>A0A068T1C1</accession>
<dbReference type="GO" id="GO:0016627">
    <property type="term" value="F:oxidoreductase activity, acting on the CH-CH group of donors"/>
    <property type="evidence" value="ECO:0007669"/>
    <property type="project" value="InterPro"/>
</dbReference>
<gene>
    <name evidence="9" type="ORF">RG540_PA15760</name>
</gene>
<dbReference type="InterPro" id="IPR037069">
    <property type="entry name" value="AcylCoA_DH/ox_N_sf"/>
</dbReference>
<dbReference type="CDD" id="cd00567">
    <property type="entry name" value="ACAD"/>
    <property type="match status" value="1"/>
</dbReference>
<evidence type="ECO:0000259" key="7">
    <source>
        <dbReference type="Pfam" id="PF02770"/>
    </source>
</evidence>
<name>A0A068T1C1_NEOGA</name>
<keyword evidence="9" id="KW-0614">Plasmid</keyword>
<protein>
    <submittedName>
        <fullName evidence="9">Acyl-CoA dehydrogenase, short-chain specific</fullName>
    </submittedName>
</protein>
<dbReference type="InterPro" id="IPR006091">
    <property type="entry name" value="Acyl-CoA_Oxase/DH_mid-dom"/>
</dbReference>
<dbReference type="HOGENOM" id="CLU_018204_3_2_5"/>
<evidence type="ECO:0000256" key="2">
    <source>
        <dbReference type="ARBA" id="ARBA00009347"/>
    </source>
</evidence>
<dbReference type="SUPFAM" id="SSF47203">
    <property type="entry name" value="Acyl-CoA dehydrogenase C-terminal domain-like"/>
    <property type="match status" value="1"/>
</dbReference>
<dbReference type="GO" id="GO:0050660">
    <property type="term" value="F:flavin adenine dinucleotide binding"/>
    <property type="evidence" value="ECO:0007669"/>
    <property type="project" value="InterPro"/>
</dbReference>
<keyword evidence="3 5" id="KW-0285">Flavoprotein</keyword>
<dbReference type="InterPro" id="IPR013786">
    <property type="entry name" value="AcylCoA_DH/ox_N"/>
</dbReference>
<dbReference type="SUPFAM" id="SSF56645">
    <property type="entry name" value="Acyl-CoA dehydrogenase NM domain-like"/>
    <property type="match status" value="1"/>
</dbReference>
<comment type="cofactor">
    <cofactor evidence="1 5">
        <name>FAD</name>
        <dbReference type="ChEBI" id="CHEBI:57692"/>
    </cofactor>
</comment>
<dbReference type="InterPro" id="IPR036250">
    <property type="entry name" value="AcylCo_DH-like_C"/>
</dbReference>
<dbReference type="Pfam" id="PF02771">
    <property type="entry name" value="Acyl-CoA_dh_N"/>
    <property type="match status" value="1"/>
</dbReference>
<evidence type="ECO:0000259" key="8">
    <source>
        <dbReference type="Pfam" id="PF02771"/>
    </source>
</evidence>
<proteinExistence type="inferred from homology"/>
<dbReference type="PATRIC" id="fig|1028800.3.peg.6235"/>
<dbReference type="OrthoDB" id="2986495at2"/>
<dbReference type="InterPro" id="IPR046373">
    <property type="entry name" value="Acyl-CoA_Oxase/DH_mid-dom_sf"/>
</dbReference>
<evidence type="ECO:0000256" key="1">
    <source>
        <dbReference type="ARBA" id="ARBA00001974"/>
    </source>
</evidence>
<keyword evidence="4 5" id="KW-0274">FAD</keyword>
<dbReference type="Proteomes" id="UP000028181">
    <property type="component" value="Plasmid pHAMBI540a"/>
</dbReference>
<dbReference type="Gene3D" id="1.10.540.10">
    <property type="entry name" value="Acyl-CoA dehydrogenase/oxidase, N-terminal domain"/>
    <property type="match status" value="1"/>
</dbReference>
<dbReference type="Pfam" id="PF00441">
    <property type="entry name" value="Acyl-CoA_dh_1"/>
    <property type="match status" value="1"/>
</dbReference>
<keyword evidence="5" id="KW-0560">Oxidoreductase</keyword>
<dbReference type="eggNOG" id="COG1960">
    <property type="taxonomic scope" value="Bacteria"/>
</dbReference>
<dbReference type="InterPro" id="IPR009100">
    <property type="entry name" value="AcylCoA_DH/oxidase_NM_dom_sf"/>
</dbReference>
<keyword evidence="10" id="KW-1185">Reference proteome</keyword>
<evidence type="ECO:0000313" key="10">
    <source>
        <dbReference type="Proteomes" id="UP000028181"/>
    </source>
</evidence>
<evidence type="ECO:0000256" key="5">
    <source>
        <dbReference type="RuleBase" id="RU362125"/>
    </source>
</evidence>
<feature type="domain" description="Acyl-CoA oxidase/dehydrogenase middle" evidence="7">
    <location>
        <begin position="125"/>
        <end position="215"/>
    </location>
</feature>
<sequence>MTASIDFAPLIAKAEELGKRFALTARHYDETGEFPFANFDALHEAGLLGLVTAVEHGGLGGGLTEALAVVSAIARGEPSTALVLSMHYNQHYSIRASGKWPKHLVERVTKANREGVALINAAQVEPRVGSPSHGTPPETVARRIGNEWRITGHKTYATGIPLLRWISVLAITDEPEPRLGSFLVPTSADGIRVEKTWNATGMRATNSDDLILDDVAIPLEDVLDIAPASEGIKRDERLGAWYFSLVPAIYDGAARGARDWLIEFTTSRAPASLGAPLSTVPRIQDGLGQIEVWLTVNRRLLRSIAEDFDAGRPFGADAAAVKHTVMENAVAVTTLALELGGNPGISRDNPLERHHRDALSGKAHAPQNNLIRTMLARAALGRHASSPAAVLEPVPVRPHPQPRLAVVGRG</sequence>
<dbReference type="InterPro" id="IPR052547">
    <property type="entry name" value="Mito_Isobutyryl-CoADH"/>
</dbReference>
<dbReference type="AlphaFoldDB" id="A0A068T1C1"/>
<reference evidence="10" key="1">
    <citation type="journal article" date="2014" name="BMC Genomics">
        <title>Genome sequencing of two Neorhizobium galegae strains reveals a noeT gene responsible for the unusual acetylation of the nodulation factors.</title>
        <authorList>
            <person name="Osterman J."/>
            <person name="Marsh J."/>
            <person name="Laine P.K."/>
            <person name="Zeng Z."/>
            <person name="Alatalo E."/>
            <person name="Sullivan J.T."/>
            <person name="Young J.P."/>
            <person name="Thomas-Oates J."/>
            <person name="Paulin L."/>
            <person name="Lindstrom K."/>
        </authorList>
    </citation>
    <scope>NUCLEOTIDE SEQUENCE [LARGE SCALE GENOMIC DNA]</scope>
    <source>
        <strain evidence="10">HAMBI 540</strain>
    </source>
</reference>
<dbReference type="EMBL" id="HG938354">
    <property type="protein sequence ID" value="CDN52252.1"/>
    <property type="molecule type" value="Genomic_DNA"/>
</dbReference>
<dbReference type="PANTHER" id="PTHR43831">
    <property type="entry name" value="ISOBUTYRYL-COA DEHYDROGENASE"/>
    <property type="match status" value="1"/>
</dbReference>
<dbReference type="PIRSF" id="PIRSF016578">
    <property type="entry name" value="HsaA"/>
    <property type="match status" value="1"/>
</dbReference>
<organism evidence="9 10">
    <name type="scientific">Neorhizobium galegae bv. orientalis str. HAMBI 540</name>
    <dbReference type="NCBI Taxonomy" id="1028800"/>
    <lineage>
        <taxon>Bacteria</taxon>
        <taxon>Pseudomonadati</taxon>
        <taxon>Pseudomonadota</taxon>
        <taxon>Alphaproteobacteria</taxon>
        <taxon>Hyphomicrobiales</taxon>
        <taxon>Rhizobiaceae</taxon>
        <taxon>Rhizobium/Agrobacterium group</taxon>
        <taxon>Neorhizobium</taxon>
    </lineage>
</organism>